<dbReference type="Proteomes" id="UP000261600">
    <property type="component" value="Unplaced"/>
</dbReference>
<dbReference type="FunFam" id="3.30.505.10:FF:000059">
    <property type="entry name" value="hematopoietic SH2 domain-containing protein"/>
    <property type="match status" value="1"/>
</dbReference>
<keyword evidence="1 2" id="KW-0727">SH2 domain</keyword>
<dbReference type="PANTHER" id="PTHR14388">
    <property type="entry name" value="T CELL-SPECIFIC ADAPTER PROTEIN TSAD"/>
    <property type="match status" value="1"/>
</dbReference>
<dbReference type="InterPro" id="IPR036860">
    <property type="entry name" value="SH2_dom_sf"/>
</dbReference>
<name>A0A3Q3J720_MONAL</name>
<reference evidence="5" key="2">
    <citation type="submission" date="2025-09" db="UniProtKB">
        <authorList>
            <consortium name="Ensembl"/>
        </authorList>
    </citation>
    <scope>IDENTIFICATION</scope>
</reference>
<feature type="compositionally biased region" description="Basic and acidic residues" evidence="3">
    <location>
        <begin position="278"/>
        <end position="288"/>
    </location>
</feature>
<reference evidence="5" key="1">
    <citation type="submission" date="2025-08" db="UniProtKB">
        <authorList>
            <consortium name="Ensembl"/>
        </authorList>
    </citation>
    <scope>IDENTIFICATION</scope>
</reference>
<dbReference type="OrthoDB" id="6108017at2759"/>
<dbReference type="Pfam" id="PF00017">
    <property type="entry name" value="SH2"/>
    <property type="match status" value="1"/>
</dbReference>
<dbReference type="KEGG" id="malb:109971277"/>
<dbReference type="PANTHER" id="PTHR14388:SF6">
    <property type="entry name" value="SH2 DOMAIN-CONTAINING PROTEIN 7"/>
    <property type="match status" value="1"/>
</dbReference>
<feature type="compositionally biased region" description="Polar residues" evidence="3">
    <location>
        <begin position="367"/>
        <end position="376"/>
    </location>
</feature>
<dbReference type="RefSeq" id="XP_020475072.1">
    <property type="nucleotide sequence ID" value="XM_020619416.1"/>
</dbReference>
<dbReference type="PROSITE" id="PS50001">
    <property type="entry name" value="SH2"/>
    <property type="match status" value="1"/>
</dbReference>
<feature type="compositionally biased region" description="Polar residues" evidence="3">
    <location>
        <begin position="213"/>
        <end position="231"/>
    </location>
</feature>
<dbReference type="Ensembl" id="ENSMALT00000012777.1">
    <property type="protein sequence ID" value="ENSMALP00000012510.1"/>
    <property type="gene ID" value="ENSMALG00000008872.1"/>
</dbReference>
<protein>
    <recommendedName>
        <fullName evidence="4">SH2 domain-containing protein</fullName>
    </recommendedName>
</protein>
<feature type="region of interest" description="Disordered" evidence="3">
    <location>
        <begin position="326"/>
        <end position="379"/>
    </location>
</feature>
<dbReference type="SUPFAM" id="SSF55550">
    <property type="entry name" value="SH2 domain"/>
    <property type="match status" value="1"/>
</dbReference>
<organism evidence="5 6">
    <name type="scientific">Monopterus albus</name>
    <name type="common">Swamp eel</name>
    <dbReference type="NCBI Taxonomy" id="43700"/>
    <lineage>
        <taxon>Eukaryota</taxon>
        <taxon>Metazoa</taxon>
        <taxon>Chordata</taxon>
        <taxon>Craniata</taxon>
        <taxon>Vertebrata</taxon>
        <taxon>Euteleostomi</taxon>
        <taxon>Actinopterygii</taxon>
        <taxon>Neopterygii</taxon>
        <taxon>Teleostei</taxon>
        <taxon>Neoteleostei</taxon>
        <taxon>Acanthomorphata</taxon>
        <taxon>Anabantaria</taxon>
        <taxon>Synbranchiformes</taxon>
        <taxon>Synbranchidae</taxon>
        <taxon>Monopterus</taxon>
    </lineage>
</organism>
<evidence type="ECO:0000259" key="4">
    <source>
        <dbReference type="PROSITE" id="PS50001"/>
    </source>
</evidence>
<feature type="compositionally biased region" description="Basic residues" evidence="3">
    <location>
        <begin position="18"/>
        <end position="27"/>
    </location>
</feature>
<accession>A0A3Q3J720</accession>
<dbReference type="InterPro" id="IPR000980">
    <property type="entry name" value="SH2"/>
</dbReference>
<sequence length="470" mass="53352">MVAEMTPASNHALLIARKGPRTKNQKHPKSQCLRSCLTFCLKAQVKTDQREPQMDSLTEGAEGRFRELASKWFIETQVPLIVHNGFFPTWFLGFITRKDAEEILSEKELGCFLIRLSDKAIGYILSYKGRDRCRHFVINQNEAGQFVVCGDTEGHSTVSDLIEYYKTSPIEPFGEYLTSSCYEVLNEELYDIIQISPKEKPAVASRAEKNLQKQHANSASAQPPTWPPKSNRTLEKVPPLPRRNRHLDSGPLNDQDRVLYAQLRKQSPRKIQRSQPTHQDKAPGDNPRRAQRTTALDHISQCSPPPGPNSASSELGLLECSKTRSLPLLDNTSDREQYRLSSSPYTPPRLSPKPTSHTPWSEKTESCSRQSSSHSPDYTRDSAVYHLAGRPGSPHAILSEASDSVYAEISEEALFGHFPHDNTYELIPGHEDTAHTKLKSNTYELLDDIRPKILKNDKWKWLFPEVKRKW</sequence>
<feature type="domain" description="SH2" evidence="4">
    <location>
        <begin position="90"/>
        <end position="181"/>
    </location>
</feature>
<evidence type="ECO:0000313" key="6">
    <source>
        <dbReference type="Proteomes" id="UP000261600"/>
    </source>
</evidence>
<evidence type="ECO:0000313" key="5">
    <source>
        <dbReference type="Ensembl" id="ENSMALP00000012510.1"/>
    </source>
</evidence>
<dbReference type="AlphaFoldDB" id="A0A3Q3J720"/>
<evidence type="ECO:0000256" key="3">
    <source>
        <dbReference type="SAM" id="MobiDB-lite"/>
    </source>
</evidence>
<proteinExistence type="predicted"/>
<dbReference type="GO" id="GO:0005737">
    <property type="term" value="C:cytoplasm"/>
    <property type="evidence" value="ECO:0007669"/>
    <property type="project" value="TreeGrafter"/>
</dbReference>
<evidence type="ECO:0000256" key="1">
    <source>
        <dbReference type="ARBA" id="ARBA00022999"/>
    </source>
</evidence>
<feature type="region of interest" description="Disordered" evidence="3">
    <location>
        <begin position="1"/>
        <end position="27"/>
    </location>
</feature>
<keyword evidence="6" id="KW-1185">Reference proteome</keyword>
<dbReference type="Gene3D" id="3.30.505.10">
    <property type="entry name" value="SH2 domain"/>
    <property type="match status" value="1"/>
</dbReference>
<dbReference type="SMART" id="SM00252">
    <property type="entry name" value="SH2"/>
    <property type="match status" value="1"/>
</dbReference>
<dbReference type="PRINTS" id="PR00401">
    <property type="entry name" value="SH2DOMAIN"/>
</dbReference>
<evidence type="ECO:0000256" key="2">
    <source>
        <dbReference type="PROSITE-ProRule" id="PRU00191"/>
    </source>
</evidence>
<dbReference type="GeneID" id="109971277"/>
<feature type="region of interest" description="Disordered" evidence="3">
    <location>
        <begin position="203"/>
        <end position="291"/>
    </location>
</feature>